<organism evidence="2 3">
    <name type="scientific">Parvularcula mediterranea</name>
    <dbReference type="NCBI Taxonomy" id="2732508"/>
    <lineage>
        <taxon>Bacteria</taxon>
        <taxon>Pseudomonadati</taxon>
        <taxon>Pseudomonadota</taxon>
        <taxon>Alphaproteobacteria</taxon>
        <taxon>Parvularculales</taxon>
        <taxon>Parvularculaceae</taxon>
        <taxon>Parvularcula</taxon>
    </lineage>
</organism>
<dbReference type="InterPro" id="IPR025514">
    <property type="entry name" value="DUF4402"/>
</dbReference>
<feature type="signal peptide" evidence="1">
    <location>
        <begin position="1"/>
        <end position="21"/>
    </location>
</feature>
<evidence type="ECO:0000313" key="3">
    <source>
        <dbReference type="Proteomes" id="UP000536835"/>
    </source>
</evidence>
<sequence length="163" mass="15720">MLKACSAASTAILAVTSIAAAQDTADFTASALILEAITVTKSTDLDFASIAPDASTAATVEVTPAGARNCGAILTCSGTVSAASFSVTGADGATFAVTLPAAANITSGADTMLVDTFTSSLTGNTGTLTGGAATFSLGATLNVGAAQPAGSYTGTFTVTVDYN</sequence>
<accession>A0A7Y3W4R1</accession>
<keyword evidence="3" id="KW-1185">Reference proteome</keyword>
<proteinExistence type="predicted"/>
<feature type="chain" id="PRO_5031207756" evidence="1">
    <location>
        <begin position="22"/>
        <end position="163"/>
    </location>
</feature>
<dbReference type="Proteomes" id="UP000536835">
    <property type="component" value="Unassembled WGS sequence"/>
</dbReference>
<reference evidence="2 3" key="1">
    <citation type="submission" date="2020-05" db="EMBL/GenBank/DDBJ databases">
        <title>Parvularcula mediterraneae sp. nov., isolated from polypropylene straw from shallow seawater of the seashore of Laganas in Zakynthos island, Greece.</title>
        <authorList>
            <person name="Szabo I."/>
            <person name="Al-Omari J."/>
            <person name="Rado J."/>
            <person name="Szerdahelyi G.S."/>
        </authorList>
    </citation>
    <scope>NUCLEOTIDE SEQUENCE [LARGE SCALE GENOMIC DNA]</scope>
    <source>
        <strain evidence="2 3">ZS-1/3</strain>
    </source>
</reference>
<protein>
    <submittedName>
        <fullName evidence="2">DUF4402 domain-containing protein</fullName>
    </submittedName>
</protein>
<dbReference type="AlphaFoldDB" id="A0A7Y3W4R1"/>
<name>A0A7Y3W4R1_9PROT</name>
<dbReference type="Pfam" id="PF14352">
    <property type="entry name" value="DUF4402"/>
    <property type="match status" value="1"/>
</dbReference>
<evidence type="ECO:0000256" key="1">
    <source>
        <dbReference type="SAM" id="SignalP"/>
    </source>
</evidence>
<comment type="caution">
    <text evidence="2">The sequence shown here is derived from an EMBL/GenBank/DDBJ whole genome shotgun (WGS) entry which is preliminary data.</text>
</comment>
<evidence type="ECO:0000313" key="2">
    <source>
        <dbReference type="EMBL" id="NNU15486.1"/>
    </source>
</evidence>
<dbReference type="EMBL" id="JABFCX010000002">
    <property type="protein sequence ID" value="NNU15486.1"/>
    <property type="molecule type" value="Genomic_DNA"/>
</dbReference>
<keyword evidence="1" id="KW-0732">Signal</keyword>
<gene>
    <name evidence="2" type="ORF">HK107_04015</name>
</gene>